<protein>
    <submittedName>
        <fullName evidence="1">Uncharacterized protein</fullName>
    </submittedName>
</protein>
<dbReference type="Proteomes" id="UP001056291">
    <property type="component" value="Chromosome"/>
</dbReference>
<sequence length="150" mass="16822">MPIFINDTEIDDNAVFSEMQYHSAPSMEQARDAAAQALTIRELLRQEASRQGLSDRDDTEEALDKVLMQLVEKEVVTPAAGLDACRTYYEQNSQRFRVSDAGGAILPFEAVEEKIRDYLHTRSIREGVRSYILHLAETARIAGFDLAGSL</sequence>
<name>A0ABY4W643_9PROT</name>
<proteinExistence type="predicted"/>
<dbReference type="EMBL" id="CP098747">
    <property type="protein sequence ID" value="USG62523.1"/>
    <property type="molecule type" value="Genomic_DNA"/>
</dbReference>
<organism evidence="1 2">
    <name type="scientific">Sneathiella marina</name>
    <dbReference type="NCBI Taxonomy" id="2950108"/>
    <lineage>
        <taxon>Bacteria</taxon>
        <taxon>Pseudomonadati</taxon>
        <taxon>Pseudomonadota</taxon>
        <taxon>Alphaproteobacteria</taxon>
        <taxon>Sneathiellales</taxon>
        <taxon>Sneathiellaceae</taxon>
        <taxon>Sneathiella</taxon>
    </lineage>
</organism>
<reference evidence="1" key="1">
    <citation type="submission" date="2022-06" db="EMBL/GenBank/DDBJ databases">
        <title>Sneathiella actinostolidae sp. nov., isolated from a sea anemonein the Western Pacific Ocean.</title>
        <authorList>
            <person name="Wei M.J."/>
        </authorList>
    </citation>
    <scope>NUCLEOTIDE SEQUENCE</scope>
    <source>
        <strain evidence="1">PHK-P5</strain>
    </source>
</reference>
<dbReference type="RefSeq" id="WP_251936362.1">
    <property type="nucleotide sequence ID" value="NZ_CP098747.1"/>
</dbReference>
<keyword evidence="2" id="KW-1185">Reference proteome</keyword>
<evidence type="ECO:0000313" key="2">
    <source>
        <dbReference type="Proteomes" id="UP001056291"/>
    </source>
</evidence>
<accession>A0ABY4W643</accession>
<gene>
    <name evidence="1" type="ORF">NBZ79_05990</name>
</gene>
<evidence type="ECO:0000313" key="1">
    <source>
        <dbReference type="EMBL" id="USG62523.1"/>
    </source>
</evidence>